<protein>
    <recommendedName>
        <fullName evidence="1">DUF1842 domain-containing protein</fullName>
    </recommendedName>
</protein>
<evidence type="ECO:0000259" key="1">
    <source>
        <dbReference type="Pfam" id="PF08896"/>
    </source>
</evidence>
<dbReference type="Proteomes" id="UP000220629">
    <property type="component" value="Unassembled WGS sequence"/>
</dbReference>
<name>A0A2A7SH94_BURGA</name>
<dbReference type="AlphaFoldDB" id="A0A2A7SH94"/>
<organism evidence="2 3">
    <name type="scientific">Burkholderia gladioli</name>
    <name type="common">Pseudomonas marginata</name>
    <name type="synonym">Phytomonas marginata</name>
    <dbReference type="NCBI Taxonomy" id="28095"/>
    <lineage>
        <taxon>Bacteria</taxon>
        <taxon>Pseudomonadati</taxon>
        <taxon>Pseudomonadota</taxon>
        <taxon>Betaproteobacteria</taxon>
        <taxon>Burkholderiales</taxon>
        <taxon>Burkholderiaceae</taxon>
        <taxon>Burkholderia</taxon>
    </lineage>
</organism>
<gene>
    <name evidence="2" type="ORF">CRM94_12520</name>
</gene>
<dbReference type="InterPro" id="IPR014992">
    <property type="entry name" value="DUF1842"/>
</dbReference>
<sequence>MAELHPFNHTGNFTIGKPGLPGALLLKAILTVPQGTSQVTGHGVLSQATNPPLHNQSAFHGSVHSLGVGGAKQVYALQGTAIPPLLGAPHVTELLIQLDSVWGRAGKASYTYVQGDTVHRVEDQEVAVQWLLQENERAA</sequence>
<evidence type="ECO:0000313" key="3">
    <source>
        <dbReference type="Proteomes" id="UP000220629"/>
    </source>
</evidence>
<reference evidence="3" key="1">
    <citation type="submission" date="2017-09" db="EMBL/GenBank/DDBJ databases">
        <title>FDA dAtabase for Regulatory Grade micrObial Sequences (FDA-ARGOS): Supporting development and validation of Infectious Disease Dx tests.</title>
        <authorList>
            <person name="Minogue T."/>
            <person name="Wolcott M."/>
            <person name="Wasieloski L."/>
            <person name="Aguilar W."/>
            <person name="Moore D."/>
            <person name="Tallon L."/>
            <person name="Sadzewicz L."/>
            <person name="Ott S."/>
            <person name="Zhao X."/>
            <person name="Nagaraj S."/>
            <person name="Vavikolanu K."/>
            <person name="Aluvathingal J."/>
            <person name="Nadendla S."/>
            <person name="Sichtig H."/>
        </authorList>
    </citation>
    <scope>NUCLEOTIDE SEQUENCE [LARGE SCALE GENOMIC DNA]</scope>
    <source>
        <strain evidence="3">FDAARGOS_390</strain>
    </source>
</reference>
<evidence type="ECO:0000313" key="2">
    <source>
        <dbReference type="EMBL" id="PEH42906.1"/>
    </source>
</evidence>
<comment type="caution">
    <text evidence="2">The sequence shown here is derived from an EMBL/GenBank/DDBJ whole genome shotgun (WGS) entry which is preliminary data.</text>
</comment>
<dbReference type="EMBL" id="PDDY01000001">
    <property type="protein sequence ID" value="PEH42906.1"/>
    <property type="molecule type" value="Genomic_DNA"/>
</dbReference>
<dbReference type="Pfam" id="PF08896">
    <property type="entry name" value="DUF1842"/>
    <property type="match status" value="1"/>
</dbReference>
<proteinExistence type="predicted"/>
<feature type="domain" description="DUF1842" evidence="1">
    <location>
        <begin position="13"/>
        <end position="114"/>
    </location>
</feature>
<accession>A0A2A7SH94</accession>
<dbReference type="RefSeq" id="WP_098152767.1">
    <property type="nucleotide sequence ID" value="NZ_CADEQH010000005.1"/>
</dbReference>